<accession>A0A9D4CXK7</accession>
<organism evidence="2 3">
    <name type="scientific">Dreissena polymorpha</name>
    <name type="common">Zebra mussel</name>
    <name type="synonym">Mytilus polymorpha</name>
    <dbReference type="NCBI Taxonomy" id="45954"/>
    <lineage>
        <taxon>Eukaryota</taxon>
        <taxon>Metazoa</taxon>
        <taxon>Spiralia</taxon>
        <taxon>Lophotrochozoa</taxon>
        <taxon>Mollusca</taxon>
        <taxon>Bivalvia</taxon>
        <taxon>Autobranchia</taxon>
        <taxon>Heteroconchia</taxon>
        <taxon>Euheterodonta</taxon>
        <taxon>Imparidentia</taxon>
        <taxon>Neoheterodontei</taxon>
        <taxon>Myida</taxon>
        <taxon>Dreissenoidea</taxon>
        <taxon>Dreissenidae</taxon>
        <taxon>Dreissena</taxon>
    </lineage>
</organism>
<sequence length="66" mass="7659">MEARNSHEIRDTPFPTAAFHSSARMNGNRQKRTDANTRMTLSEHESKKNVKNVYFAEKYTMVTVIL</sequence>
<feature type="region of interest" description="Disordered" evidence="1">
    <location>
        <begin position="1"/>
        <end position="45"/>
    </location>
</feature>
<dbReference type="EMBL" id="JAIWYP010000011">
    <property type="protein sequence ID" value="KAH3735313.1"/>
    <property type="molecule type" value="Genomic_DNA"/>
</dbReference>
<protein>
    <submittedName>
        <fullName evidence="2">Uncharacterized protein</fullName>
    </submittedName>
</protein>
<reference evidence="2" key="1">
    <citation type="journal article" date="2019" name="bioRxiv">
        <title>The Genome of the Zebra Mussel, Dreissena polymorpha: A Resource for Invasive Species Research.</title>
        <authorList>
            <person name="McCartney M.A."/>
            <person name="Auch B."/>
            <person name="Kono T."/>
            <person name="Mallez S."/>
            <person name="Zhang Y."/>
            <person name="Obille A."/>
            <person name="Becker A."/>
            <person name="Abrahante J.E."/>
            <person name="Garbe J."/>
            <person name="Badalamenti J.P."/>
            <person name="Herman A."/>
            <person name="Mangelson H."/>
            <person name="Liachko I."/>
            <person name="Sullivan S."/>
            <person name="Sone E.D."/>
            <person name="Koren S."/>
            <person name="Silverstein K.A.T."/>
            <person name="Beckman K.B."/>
            <person name="Gohl D.M."/>
        </authorList>
    </citation>
    <scope>NUCLEOTIDE SEQUENCE</scope>
    <source>
        <strain evidence="2">Duluth1</strain>
        <tissue evidence="2">Whole animal</tissue>
    </source>
</reference>
<feature type="compositionally biased region" description="Basic and acidic residues" evidence="1">
    <location>
        <begin position="1"/>
        <end position="11"/>
    </location>
</feature>
<dbReference type="Proteomes" id="UP000828390">
    <property type="component" value="Unassembled WGS sequence"/>
</dbReference>
<keyword evidence="3" id="KW-1185">Reference proteome</keyword>
<reference evidence="2" key="2">
    <citation type="submission" date="2020-11" db="EMBL/GenBank/DDBJ databases">
        <authorList>
            <person name="McCartney M.A."/>
            <person name="Auch B."/>
            <person name="Kono T."/>
            <person name="Mallez S."/>
            <person name="Becker A."/>
            <person name="Gohl D.M."/>
            <person name="Silverstein K.A.T."/>
            <person name="Koren S."/>
            <person name="Bechman K.B."/>
            <person name="Herman A."/>
            <person name="Abrahante J.E."/>
            <person name="Garbe J."/>
        </authorList>
    </citation>
    <scope>NUCLEOTIDE SEQUENCE</scope>
    <source>
        <strain evidence="2">Duluth1</strain>
        <tissue evidence="2">Whole animal</tissue>
    </source>
</reference>
<name>A0A9D4CXK7_DREPO</name>
<proteinExistence type="predicted"/>
<evidence type="ECO:0000313" key="2">
    <source>
        <dbReference type="EMBL" id="KAH3735313.1"/>
    </source>
</evidence>
<evidence type="ECO:0000313" key="3">
    <source>
        <dbReference type="Proteomes" id="UP000828390"/>
    </source>
</evidence>
<gene>
    <name evidence="2" type="ORF">DPMN_041778</name>
</gene>
<feature type="compositionally biased region" description="Basic and acidic residues" evidence="1">
    <location>
        <begin position="31"/>
        <end position="45"/>
    </location>
</feature>
<comment type="caution">
    <text evidence="2">The sequence shown here is derived from an EMBL/GenBank/DDBJ whole genome shotgun (WGS) entry which is preliminary data.</text>
</comment>
<evidence type="ECO:0000256" key="1">
    <source>
        <dbReference type="SAM" id="MobiDB-lite"/>
    </source>
</evidence>
<dbReference type="AlphaFoldDB" id="A0A9D4CXK7"/>